<evidence type="ECO:0000256" key="2">
    <source>
        <dbReference type="ARBA" id="ARBA00002901"/>
    </source>
</evidence>
<dbReference type="SMART" id="SM00852">
    <property type="entry name" value="MoCF_biosynth"/>
    <property type="match status" value="1"/>
</dbReference>
<dbReference type="FunFam" id="3.40.980.10:FF:000004">
    <property type="entry name" value="Molybdopterin molybdenumtransferase"/>
    <property type="match status" value="1"/>
</dbReference>
<evidence type="ECO:0000313" key="13">
    <source>
        <dbReference type="EMBL" id="PXW68126.1"/>
    </source>
</evidence>
<keyword evidence="8 11" id="KW-0460">Magnesium</keyword>
<dbReference type="GO" id="GO:0006777">
    <property type="term" value="P:Mo-molybdopterin cofactor biosynthetic process"/>
    <property type="evidence" value="ECO:0007669"/>
    <property type="project" value="UniProtKB-UniRule"/>
</dbReference>
<keyword evidence="6 11" id="KW-0808">Transferase</keyword>
<evidence type="ECO:0000256" key="9">
    <source>
        <dbReference type="ARBA" id="ARBA00023150"/>
    </source>
</evidence>
<dbReference type="SUPFAM" id="SSF53218">
    <property type="entry name" value="Molybdenum cofactor biosynthesis proteins"/>
    <property type="match status" value="1"/>
</dbReference>
<accession>A0A2V3UPN0</accession>
<dbReference type="UniPathway" id="UPA00344"/>
<comment type="similarity">
    <text evidence="4 11">Belongs to the MoeA family.</text>
</comment>
<evidence type="ECO:0000256" key="10">
    <source>
        <dbReference type="ARBA" id="ARBA00047317"/>
    </source>
</evidence>
<dbReference type="Pfam" id="PF00994">
    <property type="entry name" value="MoCF_biosynth"/>
    <property type="match status" value="1"/>
</dbReference>
<dbReference type="AlphaFoldDB" id="A0A2V3UPN0"/>
<dbReference type="NCBIfam" id="NF045515">
    <property type="entry name" value="Glp_gephyrin"/>
    <property type="match status" value="1"/>
</dbReference>
<dbReference type="InterPro" id="IPR005111">
    <property type="entry name" value="MoeA_C_domain_IV"/>
</dbReference>
<reference evidence="13 14" key="1">
    <citation type="submission" date="2018-05" db="EMBL/GenBank/DDBJ databases">
        <title>Genomic Encyclopedia of Type Strains, Phase IV (KMG-IV): sequencing the most valuable type-strain genomes for metagenomic binning, comparative biology and taxonomic classification.</title>
        <authorList>
            <person name="Goeker M."/>
        </authorList>
    </citation>
    <scope>NUCLEOTIDE SEQUENCE [LARGE SCALE GENOMIC DNA]</scope>
    <source>
        <strain evidence="13 14">DSM 3183</strain>
    </source>
</reference>
<dbReference type="InterPro" id="IPR005110">
    <property type="entry name" value="MoeA_linker/N"/>
</dbReference>
<dbReference type="GO" id="GO:0046872">
    <property type="term" value="F:metal ion binding"/>
    <property type="evidence" value="ECO:0007669"/>
    <property type="project" value="UniProtKB-UniRule"/>
</dbReference>
<gene>
    <name evidence="13" type="ORF">C7451_12119</name>
</gene>
<dbReference type="InterPro" id="IPR036425">
    <property type="entry name" value="MoaB/Mog-like_dom_sf"/>
</dbReference>
<dbReference type="Gene3D" id="2.40.340.10">
    <property type="entry name" value="MoeA, C-terminal, domain IV"/>
    <property type="match status" value="1"/>
</dbReference>
<keyword evidence="9 11" id="KW-0501">Molybdenum cofactor biosynthesis</keyword>
<evidence type="ECO:0000256" key="5">
    <source>
        <dbReference type="ARBA" id="ARBA00022505"/>
    </source>
</evidence>
<dbReference type="Pfam" id="PF03453">
    <property type="entry name" value="MoeA_N"/>
    <property type="match status" value="1"/>
</dbReference>
<dbReference type="Gene3D" id="3.40.980.10">
    <property type="entry name" value="MoaB/Mog-like domain"/>
    <property type="match status" value="1"/>
</dbReference>
<keyword evidence="14" id="KW-1185">Reference proteome</keyword>
<dbReference type="Gene3D" id="2.170.190.11">
    <property type="entry name" value="Molybdopterin biosynthesis moea protein, domain 3"/>
    <property type="match status" value="1"/>
</dbReference>
<comment type="cofactor">
    <cofactor evidence="1 11">
        <name>Mg(2+)</name>
        <dbReference type="ChEBI" id="CHEBI:18420"/>
    </cofactor>
</comment>
<dbReference type="EMBL" id="QJJM01000021">
    <property type="protein sequence ID" value="PXW68126.1"/>
    <property type="molecule type" value="Genomic_DNA"/>
</dbReference>
<proteinExistence type="inferred from homology"/>
<evidence type="ECO:0000256" key="1">
    <source>
        <dbReference type="ARBA" id="ARBA00001946"/>
    </source>
</evidence>
<dbReference type="SUPFAM" id="SSF63867">
    <property type="entry name" value="MoeA C-terminal domain-like"/>
    <property type="match status" value="1"/>
</dbReference>
<keyword evidence="7 11" id="KW-0479">Metal-binding</keyword>
<dbReference type="EC" id="2.10.1.1" evidence="11"/>
<dbReference type="PANTHER" id="PTHR10192:SF5">
    <property type="entry name" value="GEPHYRIN"/>
    <property type="match status" value="1"/>
</dbReference>
<comment type="caution">
    <text evidence="13">The sequence shown here is derived from an EMBL/GenBank/DDBJ whole genome shotgun (WGS) entry which is preliminary data.</text>
</comment>
<evidence type="ECO:0000256" key="4">
    <source>
        <dbReference type="ARBA" id="ARBA00010763"/>
    </source>
</evidence>
<dbReference type="GO" id="GO:0005829">
    <property type="term" value="C:cytosol"/>
    <property type="evidence" value="ECO:0007669"/>
    <property type="project" value="TreeGrafter"/>
</dbReference>
<evidence type="ECO:0000256" key="3">
    <source>
        <dbReference type="ARBA" id="ARBA00005046"/>
    </source>
</evidence>
<dbReference type="InterPro" id="IPR036135">
    <property type="entry name" value="MoeA_linker/N_sf"/>
</dbReference>
<dbReference type="RefSeq" id="WP_110300327.1">
    <property type="nucleotide sequence ID" value="NZ_QJJM01000021.1"/>
</dbReference>
<dbReference type="CDD" id="cd00887">
    <property type="entry name" value="MoeA"/>
    <property type="match status" value="1"/>
</dbReference>
<dbReference type="GO" id="GO:0061599">
    <property type="term" value="F:molybdopterin molybdotransferase activity"/>
    <property type="evidence" value="ECO:0007669"/>
    <property type="project" value="UniProtKB-UniRule"/>
</dbReference>
<evidence type="ECO:0000256" key="6">
    <source>
        <dbReference type="ARBA" id="ARBA00022679"/>
    </source>
</evidence>
<comment type="catalytic activity">
    <reaction evidence="10">
        <text>adenylyl-molybdopterin + molybdate = Mo-molybdopterin + AMP + H(+)</text>
        <dbReference type="Rhea" id="RHEA:35047"/>
        <dbReference type="ChEBI" id="CHEBI:15378"/>
        <dbReference type="ChEBI" id="CHEBI:36264"/>
        <dbReference type="ChEBI" id="CHEBI:62727"/>
        <dbReference type="ChEBI" id="CHEBI:71302"/>
        <dbReference type="ChEBI" id="CHEBI:456215"/>
        <dbReference type="EC" id="2.10.1.1"/>
    </reaction>
</comment>
<dbReference type="InterPro" id="IPR001453">
    <property type="entry name" value="MoaB/Mog_dom"/>
</dbReference>
<dbReference type="PROSITE" id="PS01079">
    <property type="entry name" value="MOCF_BIOSYNTHESIS_2"/>
    <property type="match status" value="1"/>
</dbReference>
<dbReference type="Pfam" id="PF03454">
    <property type="entry name" value="MoeA_C"/>
    <property type="match status" value="1"/>
</dbReference>
<evidence type="ECO:0000259" key="12">
    <source>
        <dbReference type="SMART" id="SM00852"/>
    </source>
</evidence>
<evidence type="ECO:0000256" key="8">
    <source>
        <dbReference type="ARBA" id="ARBA00022842"/>
    </source>
</evidence>
<dbReference type="Proteomes" id="UP000248014">
    <property type="component" value="Unassembled WGS sequence"/>
</dbReference>
<evidence type="ECO:0000256" key="7">
    <source>
        <dbReference type="ARBA" id="ARBA00022723"/>
    </source>
</evidence>
<dbReference type="OrthoDB" id="9804758at2"/>
<protein>
    <recommendedName>
        <fullName evidence="11">Molybdopterin molybdenumtransferase</fullName>
        <ecNumber evidence="11">2.10.1.1</ecNumber>
    </recommendedName>
</protein>
<dbReference type="InterPro" id="IPR036688">
    <property type="entry name" value="MoeA_C_domain_IV_sf"/>
</dbReference>
<comment type="function">
    <text evidence="2 11">Catalyzes the insertion of molybdate into adenylated molybdopterin with the concomitant release of AMP.</text>
</comment>
<organism evidence="13 14">
    <name type="scientific">Blastomonas natatoria</name>
    <dbReference type="NCBI Taxonomy" id="34015"/>
    <lineage>
        <taxon>Bacteria</taxon>
        <taxon>Pseudomonadati</taxon>
        <taxon>Pseudomonadota</taxon>
        <taxon>Alphaproteobacteria</taxon>
        <taxon>Sphingomonadales</taxon>
        <taxon>Sphingomonadaceae</taxon>
        <taxon>Blastomonas</taxon>
    </lineage>
</organism>
<keyword evidence="5 11" id="KW-0500">Molybdenum</keyword>
<dbReference type="SUPFAM" id="SSF63882">
    <property type="entry name" value="MoeA N-terminal region -like"/>
    <property type="match status" value="1"/>
</dbReference>
<comment type="pathway">
    <text evidence="3 11">Cofactor biosynthesis; molybdopterin biosynthesis.</text>
</comment>
<dbReference type="InterPro" id="IPR008284">
    <property type="entry name" value="MoCF_biosynth_CS"/>
</dbReference>
<dbReference type="PANTHER" id="PTHR10192">
    <property type="entry name" value="MOLYBDOPTERIN BIOSYNTHESIS PROTEIN"/>
    <property type="match status" value="1"/>
</dbReference>
<dbReference type="InterPro" id="IPR038987">
    <property type="entry name" value="MoeA-like"/>
</dbReference>
<evidence type="ECO:0000256" key="11">
    <source>
        <dbReference type="RuleBase" id="RU365090"/>
    </source>
</evidence>
<feature type="domain" description="MoaB/Mog" evidence="12">
    <location>
        <begin position="178"/>
        <end position="316"/>
    </location>
</feature>
<evidence type="ECO:0000313" key="14">
    <source>
        <dbReference type="Proteomes" id="UP000248014"/>
    </source>
</evidence>
<name>A0A2V3UPN0_9SPHN</name>
<dbReference type="Gene3D" id="3.90.105.10">
    <property type="entry name" value="Molybdopterin biosynthesis moea protein, domain 2"/>
    <property type="match status" value="1"/>
</dbReference>
<sequence>MAGGLIPLDEARERLLGLAAPRPALSLPLDQVTGLTLAEPLLSLRNQPAADLSAMDGYAVRSADMPGPWRVIGESAAGRPFAGTIGPGEAARISTGAMVPRGADCVVVQEDVARDGNSLLLTGDGPATPGAHIRRAGHDFANDALLADAGTAVDARLIALAAMAGHDALTVHRHPRIAILSTGDELVPPGEPAPSPAHIPASNGLMLASMLSALPCELIMPPLLPDDRATIAAALEQHSHADLIVTTGGASVGDHDLIQPALADCDGTVDFWRIAMRPGKPVMVGRLGEAIVLGLPGNPVSAYVTAMLLLLPLVRRMLGYQQLVPATSQAIAGECFPANGPRQDFVRARFRDGALIRLGNQDSGALSALVQADALVVRPAHAAEVGAGDTVDYIALRHQT</sequence>